<comment type="subcellular location">
    <subcellularLocation>
        <location evidence="8">Mitochondrion inner membrane</location>
        <topology evidence="8">Single-pass membrane protein</topology>
    </subcellularLocation>
    <subcellularLocation>
        <location evidence="1">Mitochondrion membrane</location>
        <topology evidence="1">Single-pass membrane protein</topology>
    </subcellularLocation>
</comment>
<dbReference type="InterPro" id="IPR013261">
    <property type="entry name" value="Tim21"/>
</dbReference>
<name>A0A6P8YT11_THRPL</name>
<dbReference type="GeneID" id="117642775"/>
<comment type="function">
    <text evidence="8">Essential component of the TIM23 complex, a complex that mediates the translocation of transit peptide-containing proteins across the mitochondrial inner membrane.</text>
</comment>
<keyword evidence="8" id="KW-0813">Transport</keyword>
<dbReference type="InterPro" id="IPR038552">
    <property type="entry name" value="Tim21_IMS_sf"/>
</dbReference>
<dbReference type="RefSeq" id="XP_034237197.1">
    <property type="nucleotide sequence ID" value="XM_034381306.1"/>
</dbReference>
<dbReference type="Proteomes" id="UP000515158">
    <property type="component" value="Unplaced"/>
</dbReference>
<dbReference type="PANTHER" id="PTHR13032:SF6">
    <property type="entry name" value="MITOCHONDRIAL IMPORT INNER MEMBRANE TRANSLOCASE SUBUNIT TIM21"/>
    <property type="match status" value="1"/>
</dbReference>
<dbReference type="FunCoup" id="A0A6P8YT11">
    <property type="interactions" value="1131"/>
</dbReference>
<comment type="subunit">
    <text evidence="8">Component of the TIM23 complex.</text>
</comment>
<evidence type="ECO:0000256" key="3">
    <source>
        <dbReference type="ARBA" id="ARBA00022692"/>
    </source>
</evidence>
<keyword evidence="7 8" id="KW-0472">Membrane</keyword>
<keyword evidence="8" id="KW-0999">Mitochondrion inner membrane</keyword>
<feature type="transmembrane region" description="Helical" evidence="8">
    <location>
        <begin position="86"/>
        <end position="104"/>
    </location>
</feature>
<keyword evidence="6 8" id="KW-0496">Mitochondrion</keyword>
<dbReference type="GO" id="GO:0030150">
    <property type="term" value="P:protein import into mitochondrial matrix"/>
    <property type="evidence" value="ECO:0007669"/>
    <property type="project" value="UniProtKB-UniRule"/>
</dbReference>
<evidence type="ECO:0000256" key="7">
    <source>
        <dbReference type="ARBA" id="ARBA00023136"/>
    </source>
</evidence>
<evidence type="ECO:0000256" key="5">
    <source>
        <dbReference type="ARBA" id="ARBA00022989"/>
    </source>
</evidence>
<evidence type="ECO:0000313" key="9">
    <source>
        <dbReference type="Proteomes" id="UP000515158"/>
    </source>
</evidence>
<proteinExistence type="inferred from homology"/>
<reference evidence="10" key="1">
    <citation type="submission" date="2025-08" db="UniProtKB">
        <authorList>
            <consortium name="RefSeq"/>
        </authorList>
    </citation>
    <scope>IDENTIFICATION</scope>
    <source>
        <tissue evidence="10">Total insect</tissue>
    </source>
</reference>
<evidence type="ECO:0000256" key="1">
    <source>
        <dbReference type="ARBA" id="ARBA00004304"/>
    </source>
</evidence>
<keyword evidence="5 8" id="KW-1133">Transmembrane helix</keyword>
<gene>
    <name evidence="10" type="primary">LOC117642775</name>
</gene>
<comment type="similarity">
    <text evidence="2 8">Belongs to the TIM21 family.</text>
</comment>
<dbReference type="Gene3D" id="3.10.450.320">
    <property type="entry name" value="Mitochondrial import inner membrane translocase subunit Tim21"/>
    <property type="match status" value="1"/>
</dbReference>
<evidence type="ECO:0000256" key="4">
    <source>
        <dbReference type="ARBA" id="ARBA00022946"/>
    </source>
</evidence>
<evidence type="ECO:0000256" key="6">
    <source>
        <dbReference type="ARBA" id="ARBA00023128"/>
    </source>
</evidence>
<keyword evidence="8" id="KW-0811">Translocation</keyword>
<dbReference type="OrthoDB" id="436405at2759"/>
<dbReference type="PANTHER" id="PTHR13032">
    <property type="entry name" value="MITOCHONDRIAL IMPORT INNER MEMBRANE TRANSLOCASE SUBUNIT TIM21"/>
    <property type="match status" value="1"/>
</dbReference>
<organism evidence="10">
    <name type="scientific">Thrips palmi</name>
    <name type="common">Melon thrips</name>
    <dbReference type="NCBI Taxonomy" id="161013"/>
    <lineage>
        <taxon>Eukaryota</taxon>
        <taxon>Metazoa</taxon>
        <taxon>Ecdysozoa</taxon>
        <taxon>Arthropoda</taxon>
        <taxon>Hexapoda</taxon>
        <taxon>Insecta</taxon>
        <taxon>Pterygota</taxon>
        <taxon>Neoptera</taxon>
        <taxon>Paraneoptera</taxon>
        <taxon>Thysanoptera</taxon>
        <taxon>Terebrantia</taxon>
        <taxon>Thripoidea</taxon>
        <taxon>Thripidae</taxon>
        <taxon>Thrips</taxon>
    </lineage>
</organism>
<dbReference type="Pfam" id="PF08294">
    <property type="entry name" value="TIM21"/>
    <property type="match status" value="1"/>
</dbReference>
<dbReference type="InParanoid" id="A0A6P8YT11"/>
<evidence type="ECO:0000256" key="8">
    <source>
        <dbReference type="RuleBase" id="RU367142"/>
    </source>
</evidence>
<evidence type="ECO:0000256" key="2">
    <source>
        <dbReference type="ARBA" id="ARBA00010867"/>
    </source>
</evidence>
<keyword evidence="3 8" id="KW-0812">Transmembrane</keyword>
<dbReference type="KEGG" id="tpal:117642775"/>
<accession>A0A6P8YT11</accession>
<sequence length="232" mass="26126">MFSAVSLLGRCATPAKYFNFWVLRGTSTSKLHHCSSVTLSYRQYSRQPSNENSNTLTEVKSSQGSEVSTATAFETVKETTKTAGNLGVILFGVGITASILWAIFQELFSGNSPNNIYSSAFDKCIADSRVKDHLGEPIKAYGEENRRGRRKHVSHSEYQINGQKHMLLKFYIQGSRKKGTVYVDMVEDERGNYQRNFLAVDLDDFARTKLILEDNRQEQTNPQASESLPTLY</sequence>
<evidence type="ECO:0000313" key="10">
    <source>
        <dbReference type="RefSeq" id="XP_034237197.1"/>
    </source>
</evidence>
<keyword evidence="8" id="KW-0653">Protein transport</keyword>
<dbReference type="AlphaFoldDB" id="A0A6P8YT11"/>
<keyword evidence="9" id="KW-1185">Reference proteome</keyword>
<keyword evidence="4" id="KW-0809">Transit peptide</keyword>
<dbReference type="GO" id="GO:0005744">
    <property type="term" value="C:TIM23 mitochondrial import inner membrane translocase complex"/>
    <property type="evidence" value="ECO:0007669"/>
    <property type="project" value="UniProtKB-UniRule"/>
</dbReference>
<protein>
    <recommendedName>
        <fullName evidence="8">Mitochondrial import inner membrane translocase subunit Tim21</fullName>
    </recommendedName>
</protein>